<dbReference type="PRINTS" id="PR01590">
    <property type="entry name" value="HTHFIS"/>
</dbReference>
<keyword evidence="1" id="KW-0547">Nucleotide-binding</keyword>
<keyword evidence="5" id="KW-0804">Transcription</keyword>
<name>A0AAW4XWU5_9BURK</name>
<dbReference type="InterPro" id="IPR025662">
    <property type="entry name" value="Sigma_54_int_dom_ATP-bd_1"/>
</dbReference>
<dbReference type="InterPro" id="IPR003018">
    <property type="entry name" value="GAF"/>
</dbReference>
<keyword evidence="8" id="KW-1185">Reference proteome</keyword>
<evidence type="ECO:0000256" key="3">
    <source>
        <dbReference type="ARBA" id="ARBA00023015"/>
    </source>
</evidence>
<dbReference type="InterPro" id="IPR009057">
    <property type="entry name" value="Homeodomain-like_sf"/>
</dbReference>
<keyword evidence="3" id="KW-0805">Transcription regulation</keyword>
<dbReference type="Pfam" id="PF25601">
    <property type="entry name" value="AAA_lid_14"/>
    <property type="match status" value="1"/>
</dbReference>
<dbReference type="SMART" id="SM00382">
    <property type="entry name" value="AAA"/>
    <property type="match status" value="1"/>
</dbReference>
<dbReference type="GO" id="GO:0043565">
    <property type="term" value="F:sequence-specific DNA binding"/>
    <property type="evidence" value="ECO:0007669"/>
    <property type="project" value="InterPro"/>
</dbReference>
<dbReference type="Gene3D" id="1.10.10.60">
    <property type="entry name" value="Homeodomain-like"/>
    <property type="match status" value="1"/>
</dbReference>
<protein>
    <submittedName>
        <fullName evidence="7">Sigma-54-dependent Fis family transcriptional regulator</fullName>
    </submittedName>
</protein>
<evidence type="ECO:0000256" key="5">
    <source>
        <dbReference type="ARBA" id="ARBA00023163"/>
    </source>
</evidence>
<dbReference type="FunFam" id="3.40.50.300:FF:000006">
    <property type="entry name" value="DNA-binding transcriptional regulator NtrC"/>
    <property type="match status" value="1"/>
</dbReference>
<dbReference type="EMBL" id="JAJNCT010000009">
    <property type="protein sequence ID" value="MCD2165334.1"/>
    <property type="molecule type" value="Genomic_DNA"/>
</dbReference>
<dbReference type="Gene3D" id="1.10.8.60">
    <property type="match status" value="1"/>
</dbReference>
<dbReference type="AlphaFoldDB" id="A0AAW4XWU5"/>
<evidence type="ECO:0000259" key="6">
    <source>
        <dbReference type="PROSITE" id="PS50045"/>
    </source>
</evidence>
<dbReference type="GO" id="GO:0005524">
    <property type="term" value="F:ATP binding"/>
    <property type="evidence" value="ECO:0007669"/>
    <property type="project" value="UniProtKB-KW"/>
</dbReference>
<dbReference type="PANTHER" id="PTHR32071">
    <property type="entry name" value="TRANSCRIPTIONAL REGULATORY PROTEIN"/>
    <property type="match status" value="1"/>
</dbReference>
<dbReference type="InterPro" id="IPR002078">
    <property type="entry name" value="Sigma_54_int"/>
</dbReference>
<evidence type="ECO:0000256" key="2">
    <source>
        <dbReference type="ARBA" id="ARBA00022840"/>
    </source>
</evidence>
<dbReference type="Pfam" id="PF02954">
    <property type="entry name" value="HTH_8"/>
    <property type="match status" value="1"/>
</dbReference>
<dbReference type="PROSITE" id="PS50045">
    <property type="entry name" value="SIGMA54_INTERACT_4"/>
    <property type="match status" value="1"/>
</dbReference>
<dbReference type="PROSITE" id="PS00675">
    <property type="entry name" value="SIGMA54_INTERACT_1"/>
    <property type="match status" value="1"/>
</dbReference>
<dbReference type="Gene3D" id="3.40.50.300">
    <property type="entry name" value="P-loop containing nucleotide triphosphate hydrolases"/>
    <property type="match status" value="1"/>
</dbReference>
<evidence type="ECO:0000313" key="7">
    <source>
        <dbReference type="EMBL" id="MCD2165334.1"/>
    </source>
</evidence>
<proteinExistence type="predicted"/>
<dbReference type="InterPro" id="IPR058031">
    <property type="entry name" value="AAA_lid_NorR"/>
</dbReference>
<dbReference type="PANTHER" id="PTHR32071:SF77">
    <property type="entry name" value="TRANSCRIPTIONAL REGULATORY PROTEIN"/>
    <property type="match status" value="1"/>
</dbReference>
<dbReference type="SUPFAM" id="SSF46689">
    <property type="entry name" value="Homeodomain-like"/>
    <property type="match status" value="1"/>
</dbReference>
<dbReference type="Gene3D" id="3.30.450.40">
    <property type="match status" value="1"/>
</dbReference>
<dbReference type="PROSITE" id="PS00688">
    <property type="entry name" value="SIGMA54_INTERACT_3"/>
    <property type="match status" value="1"/>
</dbReference>
<sequence>MPIHSYTAHVQELEAFGMGYPLQGEARDRAVLGSWRRCIDQHRLDPSRTSEAHIVPAGQLRAHREESESLIRIARSGLERLYQQLKGLDYVLLLADRHGVAVDFLGHDSDASDLRSAGLYLGAQWREDVAGTSAVGTCLATGEALTVHQSDHFDFTHTRLSCTAAPIYDLQGQLAAVLDLSLLRSPAARASQQMALHLVTAAVRRVELANLMAQSGSDWVLRLAQSPDFLDVDADAALSIDARGRIRAMTHAASRMLASIAGLNWRQQPLLTGQPLGRFFDTDLQALPQLMRNRPAQERILRARDGSIWFAHALPPQPRSSAQASPRPSLPAPLQALNTGDAAMGQVLHKAARLAPQDLPVLLQGETGSGKEFLARALHAASGRSGAFVAINCAAIPEALLESELFGYLPGTWTGGAHKGRAGLVEAAHQGSLFLDEIGDMPLALQAKLLRVLSESEITPLGARAPQKVDIRVISASHRPLAELVHSGQFRADLLYRLNAAELQLPALRERSDLLALAEHMLAAMGCSLRLSGPAQAALRAHRWPGNLRELHNALRYAAALAEQQIDLEHLPDALQRSPAVAQGQDAVGDTALAGAACDGNAMPSATLEQVLAQCQGNVSEAARLLGVNRSTIHRRIQRQQLSRVFARQEGEQR</sequence>
<dbReference type="SUPFAM" id="SSF55781">
    <property type="entry name" value="GAF domain-like"/>
    <property type="match status" value="1"/>
</dbReference>
<keyword evidence="2" id="KW-0067">ATP-binding</keyword>
<dbReference type="InterPro" id="IPR029016">
    <property type="entry name" value="GAF-like_dom_sf"/>
</dbReference>
<dbReference type="RefSeq" id="WP_230773886.1">
    <property type="nucleotide sequence ID" value="NZ_JAJNCT010000009.1"/>
</dbReference>
<dbReference type="InterPro" id="IPR025944">
    <property type="entry name" value="Sigma_54_int_dom_CS"/>
</dbReference>
<reference evidence="7 8" key="1">
    <citation type="submission" date="2021-11" db="EMBL/GenBank/DDBJ databases">
        <title>Genome sequence.</title>
        <authorList>
            <person name="Sun Q."/>
        </authorList>
    </citation>
    <scope>NUCLEOTIDE SEQUENCE [LARGE SCALE GENOMIC DNA]</scope>
    <source>
        <strain evidence="7 8">KCTC 12005</strain>
    </source>
</reference>
<dbReference type="InterPro" id="IPR027417">
    <property type="entry name" value="P-loop_NTPase"/>
</dbReference>
<evidence type="ECO:0000313" key="8">
    <source>
        <dbReference type="Proteomes" id="UP001199260"/>
    </source>
</evidence>
<dbReference type="InterPro" id="IPR003593">
    <property type="entry name" value="AAA+_ATPase"/>
</dbReference>
<feature type="domain" description="Sigma-54 factor interaction" evidence="6">
    <location>
        <begin position="337"/>
        <end position="560"/>
    </location>
</feature>
<gene>
    <name evidence="7" type="ORF">LPW39_09330</name>
</gene>
<dbReference type="InterPro" id="IPR002197">
    <property type="entry name" value="HTH_Fis"/>
</dbReference>
<evidence type="ECO:0000256" key="4">
    <source>
        <dbReference type="ARBA" id="ARBA00023125"/>
    </source>
</evidence>
<accession>A0AAW4XWU5</accession>
<dbReference type="Pfam" id="PF01590">
    <property type="entry name" value="GAF"/>
    <property type="match status" value="1"/>
</dbReference>
<dbReference type="GO" id="GO:0006355">
    <property type="term" value="P:regulation of DNA-templated transcription"/>
    <property type="evidence" value="ECO:0007669"/>
    <property type="project" value="InterPro"/>
</dbReference>
<organism evidence="7 8">
    <name type="scientific">Comamonas koreensis</name>
    <dbReference type="NCBI Taxonomy" id="160825"/>
    <lineage>
        <taxon>Bacteria</taxon>
        <taxon>Pseudomonadati</taxon>
        <taxon>Pseudomonadota</taxon>
        <taxon>Betaproteobacteria</taxon>
        <taxon>Burkholderiales</taxon>
        <taxon>Comamonadaceae</taxon>
        <taxon>Comamonas</taxon>
    </lineage>
</organism>
<comment type="caution">
    <text evidence="7">The sequence shown here is derived from an EMBL/GenBank/DDBJ whole genome shotgun (WGS) entry which is preliminary data.</text>
</comment>
<keyword evidence="4" id="KW-0238">DNA-binding</keyword>
<dbReference type="SUPFAM" id="SSF52540">
    <property type="entry name" value="P-loop containing nucleoside triphosphate hydrolases"/>
    <property type="match status" value="1"/>
</dbReference>
<dbReference type="CDD" id="cd00009">
    <property type="entry name" value="AAA"/>
    <property type="match status" value="1"/>
</dbReference>
<dbReference type="Proteomes" id="UP001199260">
    <property type="component" value="Unassembled WGS sequence"/>
</dbReference>
<dbReference type="Pfam" id="PF00158">
    <property type="entry name" value="Sigma54_activat"/>
    <property type="match status" value="1"/>
</dbReference>
<evidence type="ECO:0000256" key="1">
    <source>
        <dbReference type="ARBA" id="ARBA00022741"/>
    </source>
</evidence>